<evidence type="ECO:0000256" key="2">
    <source>
        <dbReference type="SAM" id="MobiDB-lite"/>
    </source>
</evidence>
<dbReference type="RefSeq" id="WP_055653080.1">
    <property type="nucleotide sequence ID" value="NZ_CABIXC010000001.1"/>
</dbReference>
<dbReference type="Proteomes" id="UP000095651">
    <property type="component" value="Unassembled WGS sequence"/>
</dbReference>
<name>A0A173YMI8_9FIRM</name>
<evidence type="ECO:0000313" key="3">
    <source>
        <dbReference type="EMBL" id="CUN65371.1"/>
    </source>
</evidence>
<feature type="coiled-coil region" evidence="1">
    <location>
        <begin position="60"/>
        <end position="115"/>
    </location>
</feature>
<evidence type="ECO:0000313" key="4">
    <source>
        <dbReference type="Proteomes" id="UP000095651"/>
    </source>
</evidence>
<dbReference type="EMBL" id="CYZE01000001">
    <property type="protein sequence ID" value="CUN65371.1"/>
    <property type="molecule type" value="Genomic_DNA"/>
</dbReference>
<proteinExistence type="predicted"/>
<evidence type="ECO:0000256" key="1">
    <source>
        <dbReference type="SAM" id="Coils"/>
    </source>
</evidence>
<keyword evidence="1" id="KW-0175">Coiled coil</keyword>
<feature type="compositionally biased region" description="Basic and acidic residues" evidence="2">
    <location>
        <begin position="234"/>
        <end position="243"/>
    </location>
</feature>
<sequence>MRVNLNFNLHKNTLINTARVNASFAKYQSGQDKKSGGILGNRPKNDRFTLSPQGKLINMIENLTKQKQALVDQRNSLVETTLGDGGKMEDIKDQLKSYKKQIEAIDKQISNAYTQQAKQCIEPEDKKSSDKTDKNKTDDQLTTEHLTTLAAVSQDLRHAEKISAVQSHIEGEARIKESEIDLGAVHVDALVSKGLGGDTVGALIENEMDSIGRSEQEAGQLHDKASELALRQGEQLRKSREELEQTDDAQTKGATAPEGTEGPMVDQGKDGNDERDGE</sequence>
<feature type="region of interest" description="Disordered" evidence="2">
    <location>
        <begin position="116"/>
        <end position="141"/>
    </location>
</feature>
<gene>
    <name evidence="3" type="ORF">ERS852407_00816</name>
</gene>
<feature type="compositionally biased region" description="Basic and acidic residues" evidence="2">
    <location>
        <begin position="267"/>
        <end position="278"/>
    </location>
</feature>
<reference evidence="3 4" key="1">
    <citation type="submission" date="2015-09" db="EMBL/GenBank/DDBJ databases">
        <authorList>
            <consortium name="Pathogen Informatics"/>
        </authorList>
    </citation>
    <scope>NUCLEOTIDE SEQUENCE [LARGE SCALE GENOMIC DNA]</scope>
    <source>
        <strain evidence="3 4">2789STDY5608850</strain>
    </source>
</reference>
<organism evidence="3 4">
    <name type="scientific">Hungatella hathewayi</name>
    <dbReference type="NCBI Taxonomy" id="154046"/>
    <lineage>
        <taxon>Bacteria</taxon>
        <taxon>Bacillati</taxon>
        <taxon>Bacillota</taxon>
        <taxon>Clostridia</taxon>
        <taxon>Lachnospirales</taxon>
        <taxon>Lachnospiraceae</taxon>
        <taxon>Hungatella</taxon>
    </lineage>
</organism>
<accession>A0A173YMI8</accession>
<protein>
    <submittedName>
        <fullName evidence="3">Uncharacterized protein</fullName>
    </submittedName>
</protein>
<feature type="compositionally biased region" description="Basic and acidic residues" evidence="2">
    <location>
        <begin position="121"/>
        <end position="139"/>
    </location>
</feature>
<dbReference type="AlphaFoldDB" id="A0A173YMI8"/>
<feature type="region of interest" description="Disordered" evidence="2">
    <location>
        <begin position="232"/>
        <end position="278"/>
    </location>
</feature>